<keyword evidence="2" id="KW-1185">Reference proteome</keyword>
<name>F3ZPF1_9BACE</name>
<dbReference type="AlphaFoldDB" id="F3ZPF1"/>
<reference evidence="1 2" key="1">
    <citation type="journal article" date="2011" name="Stand. Genomic Sci.">
        <title>Non-contiguous finished genome sequence of Bacteroides coprosuis type strain (PC139).</title>
        <authorList>
            <person name="Land M."/>
            <person name="Held B."/>
            <person name="Gronow S."/>
            <person name="Abt B."/>
            <person name="Lucas S."/>
            <person name="Del Rio T.G."/>
            <person name="Nolan M."/>
            <person name="Tice H."/>
            <person name="Cheng J.F."/>
            <person name="Pitluck S."/>
            <person name="Liolios K."/>
            <person name="Pagani I."/>
            <person name="Ivanova N."/>
            <person name="Mavromatis K."/>
            <person name="Mikhailova N."/>
            <person name="Pati A."/>
            <person name="Tapia R."/>
            <person name="Han C."/>
            <person name="Goodwin L."/>
            <person name="Chen A."/>
            <person name="Palaniappan K."/>
            <person name="Hauser L."/>
            <person name="Brambilla E.M."/>
            <person name="Rohde M."/>
            <person name="Goker M."/>
            <person name="Detter J.C."/>
            <person name="Woyke T."/>
            <person name="Bristow J."/>
            <person name="Eisen J.A."/>
            <person name="Markowitz V."/>
            <person name="Hugenholtz P."/>
            <person name="Kyrpides N.C."/>
            <person name="Klenk H.P."/>
            <person name="Lapidus A."/>
        </authorList>
    </citation>
    <scope>NUCLEOTIDE SEQUENCE</scope>
    <source>
        <strain evidence="1 2">DSM 18011</strain>
    </source>
</reference>
<protein>
    <recommendedName>
        <fullName evidence="3">Essential protein Yae1 N-terminal domain-containing protein</fullName>
    </recommendedName>
</protein>
<organism evidence="1 2">
    <name type="scientific">Bacteroides coprosuis DSM 18011</name>
    <dbReference type="NCBI Taxonomy" id="679937"/>
    <lineage>
        <taxon>Bacteria</taxon>
        <taxon>Pseudomonadati</taxon>
        <taxon>Bacteroidota</taxon>
        <taxon>Bacteroidia</taxon>
        <taxon>Bacteroidales</taxon>
        <taxon>Bacteroidaceae</taxon>
        <taxon>Bacteroides</taxon>
    </lineage>
</organism>
<dbReference type="Proteomes" id="UP000018439">
    <property type="component" value="Chromosome"/>
</dbReference>
<gene>
    <name evidence="1" type="ORF">Bcop_1413</name>
</gene>
<proteinExistence type="predicted"/>
<dbReference type="EMBL" id="CM001167">
    <property type="protein sequence ID" value="EGJ71608.1"/>
    <property type="molecule type" value="Genomic_DNA"/>
</dbReference>
<evidence type="ECO:0000313" key="2">
    <source>
        <dbReference type="Proteomes" id="UP000018439"/>
    </source>
</evidence>
<evidence type="ECO:0000313" key="1">
    <source>
        <dbReference type="EMBL" id="EGJ71608.1"/>
    </source>
</evidence>
<sequence length="77" mass="8704">MMKNVKTNETEMYNRGYNDGYAVGFSDGCVDNYDAEAKSDSEHYKRGFFNGYSDGFHAGYENTNELIHSHNGNLAFS</sequence>
<evidence type="ECO:0008006" key="3">
    <source>
        <dbReference type="Google" id="ProtNLM"/>
    </source>
</evidence>
<dbReference type="HOGENOM" id="CLU_2630697_0_0_10"/>
<accession>F3ZPF1</accession>